<gene>
    <name evidence="2" type="ORF">DRE_00363</name>
</gene>
<feature type="chain" id="PRO_5004893837" description="Apple domain-containing protein" evidence="1">
    <location>
        <begin position="24"/>
        <end position="380"/>
    </location>
</feature>
<evidence type="ECO:0000256" key="1">
    <source>
        <dbReference type="SAM" id="SignalP"/>
    </source>
</evidence>
<proteinExistence type="predicted"/>
<reference evidence="2 3" key="1">
    <citation type="submission" date="2013-05" db="EMBL/GenBank/DDBJ databases">
        <title>Drechslerella stenobrocha genome reveals carnivorous origination and mechanical trapping mechanism of predatory fungi.</title>
        <authorList>
            <person name="Liu X."/>
            <person name="Zhang W."/>
            <person name="Liu K."/>
        </authorList>
    </citation>
    <scope>NUCLEOTIDE SEQUENCE [LARGE SCALE GENOMIC DNA]</scope>
    <source>
        <strain evidence="2 3">248</strain>
    </source>
</reference>
<dbReference type="EMBL" id="KI966410">
    <property type="protein sequence ID" value="EWC47395.1"/>
    <property type="molecule type" value="Genomic_DNA"/>
</dbReference>
<dbReference type="Proteomes" id="UP000024837">
    <property type="component" value="Unassembled WGS sequence"/>
</dbReference>
<organism evidence="2 3">
    <name type="scientific">Drechslerella stenobrocha 248</name>
    <dbReference type="NCBI Taxonomy" id="1043628"/>
    <lineage>
        <taxon>Eukaryota</taxon>
        <taxon>Fungi</taxon>
        <taxon>Dikarya</taxon>
        <taxon>Ascomycota</taxon>
        <taxon>Pezizomycotina</taxon>
        <taxon>Orbiliomycetes</taxon>
        <taxon>Orbiliales</taxon>
        <taxon>Orbiliaceae</taxon>
        <taxon>Drechslerella</taxon>
    </lineage>
</organism>
<protein>
    <recommendedName>
        <fullName evidence="4">Apple domain-containing protein</fullName>
    </recommendedName>
</protein>
<dbReference type="HOGENOM" id="CLU_762951_0_0_1"/>
<sequence length="380" mass="41207">MPGFVYQLASLLALSVLVANVSAWGNYQKSIKTIQSCATQFQFTKVARVPTAVRTVHRTAKWILTATPKPSTCYITRTKTVSRGSTETVTTTAPQSTRTIIETATVTTGLEVLTGVRTVIFTETSTVESGTSTVLAPSGFISVRDDPDNHYTRPDKRDRYAYGRYPAAVRCTKTLKTIHKHTVTAAPRKTTVTRYGETVTKWHVVEKTTVTIHPPEATTLERTVSTLTITIDVPTSTKYELVTVTATIASVIRVPACDSGSEFSGPTGSVNAFLSFGSPNAIQAFVTENEPPNSDFTNRCCVLCHLHVNAAGASDCIGSFFGYNPSDKVGRCWLELVSSAAGEMCSYNTNRLFEPLPNNQVDLDGRVSNGPCGRWKVTGI</sequence>
<evidence type="ECO:0000313" key="2">
    <source>
        <dbReference type="EMBL" id="EWC47395.1"/>
    </source>
</evidence>
<evidence type="ECO:0000313" key="3">
    <source>
        <dbReference type="Proteomes" id="UP000024837"/>
    </source>
</evidence>
<dbReference type="AlphaFoldDB" id="W7IEE7"/>
<name>W7IEE7_9PEZI</name>
<evidence type="ECO:0008006" key="4">
    <source>
        <dbReference type="Google" id="ProtNLM"/>
    </source>
</evidence>
<keyword evidence="3" id="KW-1185">Reference proteome</keyword>
<accession>W7IEE7</accession>
<feature type="signal peptide" evidence="1">
    <location>
        <begin position="1"/>
        <end position="23"/>
    </location>
</feature>
<keyword evidence="1" id="KW-0732">Signal</keyword>
<dbReference type="OrthoDB" id="5403247at2759"/>